<keyword evidence="1" id="KW-0175">Coiled coil</keyword>
<dbReference type="PANTHER" id="PTHR40278:SF1">
    <property type="entry name" value="DNA UTILIZATION PROTEIN HOFN"/>
    <property type="match status" value="1"/>
</dbReference>
<dbReference type="InterPro" id="IPR007813">
    <property type="entry name" value="PilN"/>
</dbReference>
<name>A0A7C0YA96_DESA2</name>
<reference evidence="3" key="1">
    <citation type="journal article" date="2020" name="mSystems">
        <title>Genome- and Community-Level Interaction Insights into Carbon Utilization and Element Cycling Functions of Hydrothermarchaeota in Hydrothermal Sediment.</title>
        <authorList>
            <person name="Zhou Z."/>
            <person name="Liu Y."/>
            <person name="Xu W."/>
            <person name="Pan J."/>
            <person name="Luo Z.H."/>
            <person name="Li M."/>
        </authorList>
    </citation>
    <scope>NUCLEOTIDE SEQUENCE [LARGE SCALE GENOMIC DNA]</scope>
    <source>
        <strain evidence="3">HyVt-233</strain>
    </source>
</reference>
<gene>
    <name evidence="3" type="ORF">ENG63_08045</name>
</gene>
<feature type="transmembrane region" description="Helical" evidence="2">
    <location>
        <begin position="259"/>
        <end position="278"/>
    </location>
</feature>
<dbReference type="Proteomes" id="UP000886289">
    <property type="component" value="Unassembled WGS sequence"/>
</dbReference>
<evidence type="ECO:0008006" key="4">
    <source>
        <dbReference type="Google" id="ProtNLM"/>
    </source>
</evidence>
<dbReference type="Pfam" id="PF05137">
    <property type="entry name" value="PilN"/>
    <property type="match status" value="1"/>
</dbReference>
<protein>
    <recommendedName>
        <fullName evidence="4">Fimbrial assembly protein</fullName>
    </recommendedName>
</protein>
<dbReference type="PANTHER" id="PTHR40278">
    <property type="entry name" value="DNA UTILIZATION PROTEIN HOFN"/>
    <property type="match status" value="1"/>
</dbReference>
<proteinExistence type="predicted"/>
<evidence type="ECO:0000256" key="2">
    <source>
        <dbReference type="SAM" id="Phobius"/>
    </source>
</evidence>
<dbReference type="InterPro" id="IPR052534">
    <property type="entry name" value="Extracell_DNA_Util/SecSys_Comp"/>
</dbReference>
<keyword evidence="2" id="KW-0472">Membrane</keyword>
<feature type="coiled-coil region" evidence="1">
    <location>
        <begin position="283"/>
        <end position="330"/>
    </location>
</feature>
<dbReference type="AlphaFoldDB" id="A0A7C0YA96"/>
<evidence type="ECO:0000313" key="3">
    <source>
        <dbReference type="EMBL" id="HDD44791.1"/>
    </source>
</evidence>
<organism evidence="3">
    <name type="scientific">Desulfofervidus auxilii</name>
    <dbReference type="NCBI Taxonomy" id="1621989"/>
    <lineage>
        <taxon>Bacteria</taxon>
        <taxon>Pseudomonadati</taxon>
        <taxon>Thermodesulfobacteriota</taxon>
        <taxon>Candidatus Desulfofervidia</taxon>
        <taxon>Candidatus Desulfofervidales</taxon>
        <taxon>Candidatus Desulfofervidaceae</taxon>
        <taxon>Candidatus Desulfofervidus</taxon>
    </lineage>
</organism>
<evidence type="ECO:0000256" key="1">
    <source>
        <dbReference type="SAM" id="Coils"/>
    </source>
</evidence>
<comment type="caution">
    <text evidence="3">The sequence shown here is derived from an EMBL/GenBank/DDBJ whole genome shotgun (WGS) entry which is preliminary data.</text>
</comment>
<keyword evidence="2" id="KW-1133">Transmembrane helix</keyword>
<sequence>MNTINPKRPKNLIVFFENKGRLEMAILKRRWHKWMLYQFKTYEENNPEIRGIERKKTAVLWLLTRDKYQMHQVSYPKGVGEDLLKVIHYDLEEIFPTGEETFFILGEAFEAEDRFILPVFYQTKLQYQTLIKGFEGFLQISAVPLAFFYPYLIQKSTCVILFPLNGNSYEASIYIDGVLRDVFIVERENIAYFKSYLEILNIKEIFFLGNSTNDLLKEFKIKKINLKEKVLENFLPYLINKTEIYGWPQGVRLKMDKFILAYVSIVIIIIFYLLYPVFLHLEKKHLNQKLTILSQEVKQLQRKWEPIEKVEKEIETLKSLYNKLDALKEKVISPLEVLKILTEITPNDTWISYFKLKEKELIIRGESASVVSYMEMLTQVSAFEEVKLVSPVRKNPRSHQERFHIRIKLK</sequence>
<accession>A0A7C0YA96</accession>
<keyword evidence="2" id="KW-0812">Transmembrane</keyword>
<dbReference type="EMBL" id="DRBS01000300">
    <property type="protein sequence ID" value="HDD44791.1"/>
    <property type="molecule type" value="Genomic_DNA"/>
</dbReference>